<dbReference type="InterPro" id="IPR014718">
    <property type="entry name" value="GH-type_carb-bd"/>
</dbReference>
<proteinExistence type="predicted"/>
<dbReference type="KEGG" id="marb:CJ263_12915"/>
<dbReference type="GO" id="GO:0005829">
    <property type="term" value="C:cytosol"/>
    <property type="evidence" value="ECO:0007669"/>
    <property type="project" value="TreeGrafter"/>
</dbReference>
<reference evidence="7 8" key="1">
    <citation type="submission" date="2017-08" db="EMBL/GenBank/DDBJ databases">
        <title>The complete genome sequence of Maribacter sp. B1, isolated from deep-sea sediment.</title>
        <authorList>
            <person name="Wu Y.-H."/>
            <person name="Cheng H."/>
            <person name="Xu X.-W."/>
        </authorList>
    </citation>
    <scope>NUCLEOTIDE SEQUENCE [LARGE SCALE GENOMIC DNA]</scope>
    <source>
        <strain evidence="7 8">B1</strain>
    </source>
</reference>
<name>A0A223V7Q6_9FLAO</name>
<dbReference type="RefSeq" id="WP_094997650.1">
    <property type="nucleotide sequence ID" value="NZ_BMJL01000014.1"/>
</dbReference>
<evidence type="ECO:0000313" key="8">
    <source>
        <dbReference type="Proteomes" id="UP000215244"/>
    </source>
</evidence>
<dbReference type="EMBL" id="CP022957">
    <property type="protein sequence ID" value="ASV31038.1"/>
    <property type="molecule type" value="Genomic_DNA"/>
</dbReference>
<evidence type="ECO:0000313" key="7">
    <source>
        <dbReference type="EMBL" id="ASV31038.1"/>
    </source>
</evidence>
<comment type="subunit">
    <text evidence="2">Monomer.</text>
</comment>
<dbReference type="PANTHER" id="PTHR12143:SF43">
    <property type="entry name" value="PUTATIVE-RELATED"/>
    <property type="match status" value="1"/>
</dbReference>
<dbReference type="Gene3D" id="1.20.1050.60">
    <property type="entry name" value="alpha-1,2-mannosidase"/>
    <property type="match status" value="1"/>
</dbReference>
<comment type="cofactor">
    <cofactor evidence="1">
        <name>Ca(2+)</name>
        <dbReference type="ChEBI" id="CHEBI:29108"/>
    </cofactor>
</comment>
<evidence type="ECO:0000256" key="1">
    <source>
        <dbReference type="ARBA" id="ARBA00001913"/>
    </source>
</evidence>
<feature type="chain" id="PRO_5012578523" evidence="4">
    <location>
        <begin position="26"/>
        <end position="761"/>
    </location>
</feature>
<accession>A0A223V7Q6</accession>
<dbReference type="GO" id="GO:0006516">
    <property type="term" value="P:glycoprotein catabolic process"/>
    <property type="evidence" value="ECO:0007669"/>
    <property type="project" value="TreeGrafter"/>
</dbReference>
<organism evidence="7 8">
    <name type="scientific">Maribacter cobaltidurans</name>
    <dbReference type="NCBI Taxonomy" id="1178778"/>
    <lineage>
        <taxon>Bacteria</taxon>
        <taxon>Pseudomonadati</taxon>
        <taxon>Bacteroidota</taxon>
        <taxon>Flavobacteriia</taxon>
        <taxon>Flavobacteriales</taxon>
        <taxon>Flavobacteriaceae</taxon>
        <taxon>Maribacter</taxon>
    </lineage>
</organism>
<sequence>MCKLKNIITYTGLLLFVVSTTSCQSQLNQDTNASYIDPTIGNVAPLLNSNRPVVHLPNQMIRVFPKRYDHLDLQITSFPLLALNIITPQVVFSIKPSLGKITDTIWKSRMDYDQDFETTKPWYYSNKITGDNTNVEFTAGNKTGIYRFTFPKGVTKNILLSHNYESGLYEFSGKNEIYGTELVVDSNHNQKGKAYMYGTFSGSPQKGKSKGEIDWGKYSIGTWGGVEPIEMDGEKAWVTYSKEDPSIVEFRYAISFISREQAKKNFKELENVTFEALEEKGKTEWEKVMGQINVEGGTKSQRRTFYTALYRCYARMSNITENGQYFSGYDKQVHSDSIPFYVDDYSWGNYLALHPLYTIINPKKEGEMLQSYVRMYDQSGWMPDYPKHFGDREGMFGFHTTIMFLDAYRKGIRNFDSTKALEGLVKSAEQATMLPSRNGPKGALEDFYNDQGYYPALHPGEVETDPTVLGKKGQKRSAVALTLGHSYDAWALSELAEELGNSKVAAKFKPKAENYKNLWHEKSQFFVPKDAQGNWIEIDQKIDGGRAGLDYYNENNGWIYLWNVQQDIEGLINLMGGEKHFANKLDRLFTERLDRSKVQFFSVFQDQTGLIGNHGMGNQVSFFIPYLYNYTSDTWKTQKMTRLLLDTWFKDNIFGVPGDEDGGSMSAFVVFSSMGFYPVKPGLPMYTITSPVFSKITIDLPNGNKFSLIAKNSSRTNKYIQSASLNGKTLDTPWFSHDDLMNGGTIILEMGENPISWNEKL</sequence>
<dbReference type="AlphaFoldDB" id="A0A223V7Q6"/>
<dbReference type="Gene3D" id="2.70.98.10">
    <property type="match status" value="1"/>
</dbReference>
<keyword evidence="4" id="KW-0732">Signal</keyword>
<feature type="signal peptide" evidence="4">
    <location>
        <begin position="1"/>
        <end position="25"/>
    </location>
</feature>
<dbReference type="Pfam" id="PF07971">
    <property type="entry name" value="Glyco_hydro_92"/>
    <property type="match status" value="1"/>
</dbReference>
<keyword evidence="8" id="KW-1185">Reference proteome</keyword>
<dbReference type="InterPro" id="IPR012939">
    <property type="entry name" value="Glyco_hydro_92"/>
</dbReference>
<gene>
    <name evidence="7" type="ORF">CJ263_12915</name>
</gene>
<dbReference type="Gene3D" id="3.30.2080.10">
    <property type="entry name" value="GH92 mannosidase domain"/>
    <property type="match status" value="1"/>
</dbReference>
<evidence type="ECO:0000259" key="5">
    <source>
        <dbReference type="Pfam" id="PF07971"/>
    </source>
</evidence>
<dbReference type="InterPro" id="IPR008928">
    <property type="entry name" value="6-hairpin_glycosidase_sf"/>
</dbReference>
<evidence type="ECO:0000256" key="4">
    <source>
        <dbReference type="SAM" id="SignalP"/>
    </source>
</evidence>
<evidence type="ECO:0000256" key="3">
    <source>
        <dbReference type="ARBA" id="ARBA00022837"/>
    </source>
</evidence>
<dbReference type="Gene3D" id="1.20.1610.10">
    <property type="entry name" value="alpha-1,2-mannosidases domains"/>
    <property type="match status" value="1"/>
</dbReference>
<dbReference type="FunFam" id="3.30.2080.10:FF:000001">
    <property type="entry name" value="Alpha-1,2-mannosidase subfamily"/>
    <property type="match status" value="1"/>
</dbReference>
<dbReference type="GO" id="GO:0030246">
    <property type="term" value="F:carbohydrate binding"/>
    <property type="evidence" value="ECO:0007669"/>
    <property type="project" value="InterPro"/>
</dbReference>
<feature type="domain" description="Glycosyl hydrolase family 92 N-terminal" evidence="6">
    <location>
        <begin position="35"/>
        <end position="255"/>
    </location>
</feature>
<dbReference type="InterPro" id="IPR041371">
    <property type="entry name" value="GH92_N"/>
</dbReference>
<dbReference type="InterPro" id="IPR005887">
    <property type="entry name" value="GH92_a_mannosidase_put"/>
</dbReference>
<keyword evidence="3" id="KW-0106">Calcium</keyword>
<evidence type="ECO:0000256" key="2">
    <source>
        <dbReference type="ARBA" id="ARBA00011245"/>
    </source>
</evidence>
<evidence type="ECO:0000259" key="6">
    <source>
        <dbReference type="Pfam" id="PF17678"/>
    </source>
</evidence>
<protein>
    <submittedName>
        <fullName evidence="7">Alpha-mannosidase</fullName>
    </submittedName>
</protein>
<feature type="domain" description="Glycosyl hydrolase family 92" evidence="5">
    <location>
        <begin position="261"/>
        <end position="752"/>
    </location>
</feature>
<dbReference type="InterPro" id="IPR050883">
    <property type="entry name" value="PNGase"/>
</dbReference>
<dbReference type="PANTHER" id="PTHR12143">
    <property type="entry name" value="PEPTIDE N-GLYCANASE PNGASE -RELATED"/>
    <property type="match status" value="1"/>
</dbReference>
<dbReference type="Proteomes" id="UP000215244">
    <property type="component" value="Chromosome"/>
</dbReference>
<dbReference type="OrthoDB" id="9804511at2"/>
<dbReference type="Pfam" id="PF17678">
    <property type="entry name" value="Glyco_hydro_92N"/>
    <property type="match status" value="1"/>
</dbReference>
<dbReference type="NCBIfam" id="TIGR01180">
    <property type="entry name" value="aman2_put"/>
    <property type="match status" value="1"/>
</dbReference>
<dbReference type="GO" id="GO:0005975">
    <property type="term" value="P:carbohydrate metabolic process"/>
    <property type="evidence" value="ECO:0007669"/>
    <property type="project" value="InterPro"/>
</dbReference>
<dbReference type="SUPFAM" id="SSF48208">
    <property type="entry name" value="Six-hairpin glycosidases"/>
    <property type="match status" value="1"/>
</dbReference>
<dbReference type="PROSITE" id="PS51257">
    <property type="entry name" value="PROKAR_LIPOPROTEIN"/>
    <property type="match status" value="1"/>
</dbReference>
<dbReference type="GO" id="GO:0000224">
    <property type="term" value="F:peptide-N4-(N-acetyl-beta-glucosaminyl)asparagine amidase activity"/>
    <property type="evidence" value="ECO:0007669"/>
    <property type="project" value="TreeGrafter"/>
</dbReference>